<dbReference type="InterPro" id="IPR026564">
    <property type="entry name" value="Transcrip_reg_TACO1-like_dom3"/>
</dbReference>
<dbReference type="Gene3D" id="1.10.10.200">
    <property type="match status" value="1"/>
</dbReference>
<organism evidence="5 6">
    <name type="scientific">Drosophila pseudoobscura pseudoobscura</name>
    <name type="common">Fruit fly</name>
    <dbReference type="NCBI Taxonomy" id="46245"/>
    <lineage>
        <taxon>Eukaryota</taxon>
        <taxon>Metazoa</taxon>
        <taxon>Ecdysozoa</taxon>
        <taxon>Arthropoda</taxon>
        <taxon>Hexapoda</taxon>
        <taxon>Insecta</taxon>
        <taxon>Pterygota</taxon>
        <taxon>Neoptera</taxon>
        <taxon>Endopterygota</taxon>
        <taxon>Diptera</taxon>
        <taxon>Brachycera</taxon>
        <taxon>Muscomorpha</taxon>
        <taxon>Ephydroidea</taxon>
        <taxon>Drosophilidae</taxon>
        <taxon>Drosophila</taxon>
        <taxon>Sophophora</taxon>
    </lineage>
</organism>
<dbReference type="ExpressionAtlas" id="A0A6I8UWU8">
    <property type="expression patterns" value="baseline"/>
</dbReference>
<dbReference type="RefSeq" id="XP_001382221.3">
    <property type="nucleotide sequence ID" value="XM_001382184.4"/>
</dbReference>
<dbReference type="InterPro" id="IPR049083">
    <property type="entry name" value="TACO1_YebC_N"/>
</dbReference>
<sequence>MLRLLKLPVSFVSRNYCNLNSVRCMAGHSKWANIKHTKAKNDEFKSALFAKIARQLRLAIQDGNSADPAINPSLQSEIEKALKQNMPMSTIQKTLNQFKRVAQNVKKHRLDIRFKRNIYIICTICTDNFAAVKMDAAAMVKKSGGEYIDVGHMFQDCCLIQSQYDTTKLLEGQSLEDRAVEDAIELGAEDIQIVDITTGSINFFCDPDNVFSLSKALANVGYSIENCEHLYVSNNLVTLSLNEKTAYDAFKEKLRNIPGLEDIYDNVE</sequence>
<accession>A0A6I8UWU8</accession>
<dbReference type="KEGG" id="dpo:4811826"/>
<evidence type="ECO:0000256" key="1">
    <source>
        <dbReference type="ARBA" id="ARBA00004173"/>
    </source>
</evidence>
<evidence type="ECO:0000259" key="4">
    <source>
        <dbReference type="Pfam" id="PF20772"/>
    </source>
</evidence>
<dbReference type="InterPro" id="IPR017856">
    <property type="entry name" value="Integrase-like_N"/>
</dbReference>
<dbReference type="SUPFAM" id="SSF75625">
    <property type="entry name" value="YebC-like"/>
    <property type="match status" value="1"/>
</dbReference>
<comment type="subcellular location">
    <subcellularLocation>
        <location evidence="1">Mitochondrion</location>
    </subcellularLocation>
</comment>
<dbReference type="FunCoup" id="A0A6I8UWU8">
    <property type="interactions" value="595"/>
</dbReference>
<dbReference type="AlphaFoldDB" id="A0A6I8UWU8"/>
<dbReference type="FunFam" id="1.10.10.200:FF:000002">
    <property type="entry name" value="Probable transcriptional regulatory protein CLM62_37755"/>
    <property type="match status" value="1"/>
</dbReference>
<dbReference type="Gene3D" id="3.30.70.980">
    <property type="match status" value="2"/>
</dbReference>
<dbReference type="InterPro" id="IPR048300">
    <property type="entry name" value="TACO1_YebC-like_2nd/3rd_dom"/>
</dbReference>
<dbReference type="InParanoid" id="A0A6I8UWU8"/>
<evidence type="ECO:0000259" key="3">
    <source>
        <dbReference type="Pfam" id="PF01709"/>
    </source>
</evidence>
<feature type="domain" description="TACO1/YebC-like N-terminal" evidence="4">
    <location>
        <begin position="29"/>
        <end position="97"/>
    </location>
</feature>
<dbReference type="Proteomes" id="UP000001819">
    <property type="component" value="Chromosome 4"/>
</dbReference>
<reference evidence="6" key="1">
    <citation type="submission" date="2025-08" db="UniProtKB">
        <authorList>
            <consortium name="RefSeq"/>
        </authorList>
    </citation>
    <scope>IDENTIFICATION</scope>
    <source>
        <strain evidence="6">MV-25-SWS-2005</strain>
        <tissue evidence="6">Whole body</tissue>
    </source>
</reference>
<dbReference type="PANTHER" id="PTHR12532">
    <property type="entry name" value="TRANSLATIONAL ACTIVATOR OF CYTOCHROME C OXIDASE 1"/>
    <property type="match status" value="1"/>
</dbReference>
<dbReference type="InterPro" id="IPR002876">
    <property type="entry name" value="Transcrip_reg_TACO1-like"/>
</dbReference>
<dbReference type="GO" id="GO:0005739">
    <property type="term" value="C:mitochondrion"/>
    <property type="evidence" value="ECO:0007669"/>
    <property type="project" value="UniProtKB-SubCell"/>
</dbReference>
<protein>
    <submittedName>
        <fullName evidence="6">Probable transcriptional regulatory protein MMOB1910</fullName>
    </submittedName>
</protein>
<evidence type="ECO:0000313" key="6">
    <source>
        <dbReference type="RefSeq" id="XP_001382221.3"/>
    </source>
</evidence>
<evidence type="ECO:0000313" key="5">
    <source>
        <dbReference type="Proteomes" id="UP000001819"/>
    </source>
</evidence>
<name>A0A6I8UWU8_DROPS</name>
<gene>
    <name evidence="6" type="primary">LOC4811826</name>
</gene>
<dbReference type="InterPro" id="IPR029072">
    <property type="entry name" value="YebC-like"/>
</dbReference>
<dbReference type="PANTHER" id="PTHR12532:SF0">
    <property type="entry name" value="TRANSLATIONAL ACTIVATOR OF CYTOCHROME C OXIDASE 1"/>
    <property type="match status" value="1"/>
</dbReference>
<feature type="domain" description="TACO1/YebC-like second and third" evidence="3">
    <location>
        <begin position="108"/>
        <end position="267"/>
    </location>
</feature>
<keyword evidence="5" id="KW-1185">Reference proteome</keyword>
<proteinExistence type="inferred from homology"/>
<dbReference type="Pfam" id="PF01709">
    <property type="entry name" value="Transcrip_reg"/>
    <property type="match status" value="1"/>
</dbReference>
<evidence type="ECO:0000256" key="2">
    <source>
        <dbReference type="ARBA" id="ARBA00008724"/>
    </source>
</evidence>
<comment type="similarity">
    <text evidence="2">Belongs to the TACO1 family.</text>
</comment>
<dbReference type="Pfam" id="PF20772">
    <property type="entry name" value="TACO1_YebC_N"/>
    <property type="match status" value="1"/>
</dbReference>